<dbReference type="NCBIfam" id="TIGR00084">
    <property type="entry name" value="ruvA"/>
    <property type="match status" value="1"/>
</dbReference>
<comment type="similarity">
    <text evidence="6">Belongs to the RuvA family.</text>
</comment>
<comment type="function">
    <text evidence="6">The RuvA-RuvB-RuvC complex processes Holliday junction (HJ) DNA during genetic recombination and DNA repair, while the RuvA-RuvB complex plays an important role in the rescue of blocked DNA replication forks via replication fork reversal (RFR). RuvA specifically binds to HJ cruciform DNA, conferring on it an open structure. The RuvB hexamer acts as an ATP-dependent pump, pulling dsDNA into and through the RuvAB complex. HJ branch migration allows RuvC to scan DNA until it finds its consensus sequence, where it cleaves and resolves the cruciform DNA.</text>
</comment>
<dbReference type="GO" id="GO:0000400">
    <property type="term" value="F:four-way junction DNA binding"/>
    <property type="evidence" value="ECO:0007669"/>
    <property type="project" value="UniProtKB-UniRule"/>
</dbReference>
<dbReference type="CDD" id="cd14332">
    <property type="entry name" value="UBA_RuvA_C"/>
    <property type="match status" value="1"/>
</dbReference>
<dbReference type="InterPro" id="IPR012340">
    <property type="entry name" value="NA-bd_OB-fold"/>
</dbReference>
<dbReference type="Pfam" id="PF14520">
    <property type="entry name" value="HHH_5"/>
    <property type="match status" value="1"/>
</dbReference>
<sequence length="192" mass="20979">MIESLSGKFVGRSEGCVLIDLGYIVLRVMTDAESFADSLIGDVITVFTKLVITQEDITIYGFDSKEKRSLFEKLIKVSKLGPKTAVKILSSVSPETLANMIAAGDIEKLSTIPGIGKKTAERIVMELKDEFELTGIDNNELEVIEALVALGYSRTMAKSAVKQAKASFKDGRKYNISELLKEALKVISKNPV</sequence>
<dbReference type="HAMAP" id="MF_00031">
    <property type="entry name" value="DNA_HJ_migration_RuvA"/>
    <property type="match status" value="1"/>
</dbReference>
<feature type="region of interest" description="Domain III" evidence="6">
    <location>
        <begin position="136"/>
        <end position="192"/>
    </location>
</feature>
<dbReference type="GO" id="GO:0005737">
    <property type="term" value="C:cytoplasm"/>
    <property type="evidence" value="ECO:0007669"/>
    <property type="project" value="UniProtKB-SubCell"/>
</dbReference>
<name>A0A7C4W501_9BACT</name>
<dbReference type="InterPro" id="IPR000085">
    <property type="entry name" value="RuvA"/>
</dbReference>
<keyword evidence="1 6" id="KW-0963">Cytoplasm</keyword>
<keyword evidence="5 6" id="KW-0234">DNA repair</keyword>
<comment type="subunit">
    <text evidence="6">Homotetramer. Forms an RuvA(8)-RuvB(12)-Holliday junction (HJ) complex. HJ DNA is sandwiched between 2 RuvA tetramers; dsDNA enters through RuvA and exits via RuvB. An RuvB hexamer assembles on each DNA strand where it exits the tetramer. Each RuvB hexamer is contacted by two RuvA subunits (via domain III) on 2 adjacent RuvB subunits; this complex drives branch migration. In the full resolvosome a probable DNA-RuvA(4)-RuvB(12)-RuvC(2) complex forms which resolves the HJ.</text>
</comment>
<keyword evidence="3 6" id="KW-0238">DNA-binding</keyword>
<evidence type="ECO:0000256" key="6">
    <source>
        <dbReference type="HAMAP-Rule" id="MF_00031"/>
    </source>
</evidence>
<dbReference type="Gene3D" id="1.10.150.20">
    <property type="entry name" value="5' to 3' exonuclease, C-terminal subdomain"/>
    <property type="match status" value="1"/>
</dbReference>
<dbReference type="InterPro" id="IPR013849">
    <property type="entry name" value="DNA_helicase_Holl-junc_RuvA_I"/>
</dbReference>
<comment type="caution">
    <text evidence="6">Lacks conserved residue(s) required for the propagation of feature annotation.</text>
</comment>
<comment type="caution">
    <text evidence="8">The sequence shown here is derived from an EMBL/GenBank/DDBJ whole genome shotgun (WGS) entry which is preliminary data.</text>
</comment>
<dbReference type="AlphaFoldDB" id="A0A7C4W501"/>
<comment type="subcellular location">
    <subcellularLocation>
        <location evidence="6">Cytoplasm</location>
    </subcellularLocation>
</comment>
<dbReference type="SMART" id="SM00278">
    <property type="entry name" value="HhH1"/>
    <property type="match status" value="2"/>
</dbReference>
<comment type="domain">
    <text evidence="6">Has three domains with a flexible linker between the domains II and III and assumes an 'L' shape. Domain III is highly mobile and contacts RuvB.</text>
</comment>
<dbReference type="InterPro" id="IPR011114">
    <property type="entry name" value="RuvA_C"/>
</dbReference>
<dbReference type="GO" id="GO:0009378">
    <property type="term" value="F:four-way junction helicase activity"/>
    <property type="evidence" value="ECO:0007669"/>
    <property type="project" value="InterPro"/>
</dbReference>
<dbReference type="GO" id="GO:0006281">
    <property type="term" value="P:DNA repair"/>
    <property type="evidence" value="ECO:0007669"/>
    <property type="project" value="UniProtKB-UniRule"/>
</dbReference>
<evidence type="ECO:0000256" key="3">
    <source>
        <dbReference type="ARBA" id="ARBA00023125"/>
    </source>
</evidence>
<dbReference type="EMBL" id="DSZY01000031">
    <property type="protein sequence ID" value="HGU40970.1"/>
    <property type="molecule type" value="Genomic_DNA"/>
</dbReference>
<dbReference type="GO" id="GO:0048476">
    <property type="term" value="C:Holliday junction resolvase complex"/>
    <property type="evidence" value="ECO:0007669"/>
    <property type="project" value="UniProtKB-UniRule"/>
</dbReference>
<dbReference type="GO" id="GO:0006310">
    <property type="term" value="P:DNA recombination"/>
    <property type="evidence" value="ECO:0007669"/>
    <property type="project" value="UniProtKB-UniRule"/>
</dbReference>
<evidence type="ECO:0000259" key="7">
    <source>
        <dbReference type="SMART" id="SM00278"/>
    </source>
</evidence>
<dbReference type="GO" id="GO:0009379">
    <property type="term" value="C:Holliday junction helicase complex"/>
    <property type="evidence" value="ECO:0007669"/>
    <property type="project" value="InterPro"/>
</dbReference>
<dbReference type="Gene3D" id="1.10.8.10">
    <property type="entry name" value="DNA helicase RuvA subunit, C-terminal domain"/>
    <property type="match status" value="1"/>
</dbReference>
<evidence type="ECO:0000256" key="4">
    <source>
        <dbReference type="ARBA" id="ARBA00023172"/>
    </source>
</evidence>
<feature type="domain" description="Helix-hairpin-helix DNA-binding motif class 1" evidence="7">
    <location>
        <begin position="72"/>
        <end position="91"/>
    </location>
</feature>
<dbReference type="GO" id="GO:0005524">
    <property type="term" value="F:ATP binding"/>
    <property type="evidence" value="ECO:0007669"/>
    <property type="project" value="InterPro"/>
</dbReference>
<dbReference type="SUPFAM" id="SSF47781">
    <property type="entry name" value="RuvA domain 2-like"/>
    <property type="match status" value="1"/>
</dbReference>
<evidence type="ECO:0000256" key="2">
    <source>
        <dbReference type="ARBA" id="ARBA00022763"/>
    </source>
</evidence>
<reference evidence="8" key="1">
    <citation type="journal article" date="2020" name="mSystems">
        <title>Genome- and Community-Level Interaction Insights into Carbon Utilization and Element Cycling Functions of Hydrothermarchaeota in Hydrothermal Sediment.</title>
        <authorList>
            <person name="Zhou Z."/>
            <person name="Liu Y."/>
            <person name="Xu W."/>
            <person name="Pan J."/>
            <person name="Luo Z.H."/>
            <person name="Li M."/>
        </authorList>
    </citation>
    <scope>NUCLEOTIDE SEQUENCE [LARGE SCALE GENOMIC DNA]</scope>
    <source>
        <strain evidence="8">SpSt-609</strain>
    </source>
</reference>
<dbReference type="Pfam" id="PF07499">
    <property type="entry name" value="RuvA_C"/>
    <property type="match status" value="1"/>
</dbReference>
<dbReference type="InterPro" id="IPR010994">
    <property type="entry name" value="RuvA_2-like"/>
</dbReference>
<dbReference type="GO" id="GO:0016787">
    <property type="term" value="F:hydrolase activity"/>
    <property type="evidence" value="ECO:0007669"/>
    <property type="project" value="UniProtKB-KW"/>
</dbReference>
<accession>A0A7C4W501</accession>
<keyword evidence="8" id="KW-0378">Hydrolase</keyword>
<evidence type="ECO:0000313" key="8">
    <source>
        <dbReference type="EMBL" id="HGU40970.1"/>
    </source>
</evidence>
<dbReference type="InterPro" id="IPR003583">
    <property type="entry name" value="Hlx-hairpin-Hlx_DNA-bd_motif"/>
</dbReference>
<gene>
    <name evidence="6 8" type="primary">ruvA</name>
    <name evidence="8" type="ORF">ENT77_07210</name>
</gene>
<dbReference type="InterPro" id="IPR036267">
    <property type="entry name" value="RuvA_C_sf"/>
</dbReference>
<proteinExistence type="inferred from homology"/>
<dbReference type="Pfam" id="PF01330">
    <property type="entry name" value="RuvA_N"/>
    <property type="match status" value="1"/>
</dbReference>
<dbReference type="SUPFAM" id="SSF46929">
    <property type="entry name" value="DNA helicase RuvA subunit, C-terminal domain"/>
    <property type="match status" value="1"/>
</dbReference>
<feature type="domain" description="Helix-hairpin-helix DNA-binding motif class 1" evidence="7">
    <location>
        <begin position="107"/>
        <end position="126"/>
    </location>
</feature>
<keyword evidence="2 6" id="KW-0227">DNA damage</keyword>
<organism evidence="8">
    <name type="scientific">Fervidobacterium thailandense</name>
    <dbReference type="NCBI Taxonomy" id="1008305"/>
    <lineage>
        <taxon>Bacteria</taxon>
        <taxon>Thermotogati</taxon>
        <taxon>Thermotogota</taxon>
        <taxon>Thermotogae</taxon>
        <taxon>Thermotogales</taxon>
        <taxon>Fervidobacteriaceae</taxon>
        <taxon>Fervidobacterium</taxon>
    </lineage>
</organism>
<dbReference type="SUPFAM" id="SSF50249">
    <property type="entry name" value="Nucleic acid-binding proteins"/>
    <property type="match status" value="1"/>
</dbReference>
<keyword evidence="4 6" id="KW-0233">DNA recombination</keyword>
<evidence type="ECO:0000256" key="1">
    <source>
        <dbReference type="ARBA" id="ARBA00022490"/>
    </source>
</evidence>
<evidence type="ECO:0000256" key="5">
    <source>
        <dbReference type="ARBA" id="ARBA00023204"/>
    </source>
</evidence>
<protein>
    <recommendedName>
        <fullName evidence="6">Holliday junction branch migration complex subunit RuvA</fullName>
    </recommendedName>
</protein>
<dbReference type="Gene3D" id="2.40.50.140">
    <property type="entry name" value="Nucleic acid-binding proteins"/>
    <property type="match status" value="1"/>
</dbReference>